<dbReference type="InterPro" id="IPR011989">
    <property type="entry name" value="ARM-like"/>
</dbReference>
<sequence>MVPTVDLNSSVETQPVTSFLSLSQVSRPQLLGEGEEGEEDGAPGDEATSEDSEEEEEPAAGRPLGRWREDAINWQRTFSVGAMDFELLRSDWNDLRCNVSGNLQLPEAEAVDVVAQYMERLNARHGGRFSLLRIVNVEKRRDSARGSRFLLELELQERGGNRQRLSEYVFLRLPGARVGDEDGESPEPPPAASIHPDSRPELCRPLHLAWRQDVMVHFIVPVKNQARWVVQFLADMTALHVHTGDSYFNIILVDFESEDMDVERALRAAQLPRYQYLKRTGNFERSAGLQTGVDAVEDPSSIVFLCDLHIHFPPNILDSIRKHCVEGKLAFAPVVMRLGCGSSPWDPRGYWEVNGFGLFGIYKSDFDRVGGMNTEEFRDQWGGEDWELLDRSWALMEPTAGSRTRMEPRRNCPTVGTSRMSQGVSGSQTSGKPETGVCSLALPSDLQLDRRGAEGPEADRLRAARVQEQVRARLLQLGQQSRHNGSAELDGSAESARGMPRGQYHTMQTGFSSRSQGMSGDKTSTFRPIAKPAYSPASWSSRSAVDLTCSRRLSSAHNGGSAFGAVGYGGTQPTPPMPTRPVSFHERGGAASRADYDTLSLRSLRLGPGGLDDRYSVVSEQLEPAAASTYRAYAYERQASSGSSRAGGLDWPEATEGPPSRTIRAPAMRTLQRFQSSHRSRGGTGSVSGAGLEPVARAPSVRSLSLSLADSGHLPDVRGLDSYTGHRTLQRLSSGFDDIDLPSAVKYLMASDPNLQVLGAAYIQHRCYSDAAAKKQARSLQAVPRLVKLFNHANQEVQRHATGAMRNLIYDNVDNKLALVEENGIFELLRTLREQDDELRKNVTGILWNLSSSDHLKDRLARDTLEQLTDLVLSPLSGAGGPPLIQQNASEAEIFYNATGFLRNLSSASQATRQKMRECHGLVDALVTYINHALDVGKCEDKSVENAVCVLRNLSYRLYDEMPPSALQRLEGRGRRDMAGAPPGEMVGCFTPQSRRLRELPLTADALTFAEVSKDPKGLEWLWSPQIVGLYNRLLQRCELNRHTTEAAAGALQNITAGDRRWAGVLSRLALEQERILNPLLDRVRTADHNQLRSLTGLIRNLSRNARNKDEMSTKVVSHLIEKLPGSVGEKCPPAEVLVNIIAVLNNLVVASPIAARDLLYFDGLRKLVFIKKKRDSPDSEKSSRAASSLLANLWQYSKLHRDFRAKGYRKEDFLGP</sequence>
<evidence type="ECO:0000256" key="10">
    <source>
        <dbReference type="ARBA" id="ARBA00022553"/>
    </source>
</evidence>
<feature type="repeat" description="ARM" evidence="17">
    <location>
        <begin position="781"/>
        <end position="824"/>
    </location>
</feature>
<evidence type="ECO:0000256" key="7">
    <source>
        <dbReference type="ARBA" id="ARBA00022475"/>
    </source>
</evidence>
<dbReference type="InterPro" id="IPR008428">
    <property type="entry name" value="Chond_GalNAc"/>
</dbReference>
<dbReference type="RefSeq" id="XP_029335391.1">
    <property type="nucleotide sequence ID" value="XM_029479531.1"/>
</dbReference>
<keyword evidence="18" id="KW-0735">Signal-anchor</keyword>
<proteinExistence type="inferred from homology"/>
<feature type="region of interest" description="Disordered" evidence="19">
    <location>
        <begin position="179"/>
        <end position="198"/>
    </location>
</feature>
<keyword evidence="14" id="KW-0965">Cell junction</keyword>
<keyword evidence="11" id="KW-0677">Repeat</keyword>
<comment type="similarity">
    <text evidence="18">Belongs to the chondroitin N-acetylgalactosaminyltransferase family.</text>
</comment>
<keyword evidence="10" id="KW-0597">Phosphoprotein</keyword>
<evidence type="ECO:0000256" key="4">
    <source>
        <dbReference type="ARBA" id="ARBA00004536"/>
    </source>
</evidence>
<evidence type="ECO:0000256" key="2">
    <source>
        <dbReference type="ARBA" id="ARBA00004202"/>
    </source>
</evidence>
<protein>
    <recommendedName>
        <fullName evidence="18">Hexosyltransferase</fullName>
        <ecNumber evidence="18">2.4.1.-</ecNumber>
    </recommendedName>
</protein>
<feature type="region of interest" description="Disordered" evidence="19">
    <location>
        <begin position="399"/>
        <end position="435"/>
    </location>
</feature>
<dbReference type="SUPFAM" id="SSF53448">
    <property type="entry name" value="Nucleotide-diphospho-sugar transferases"/>
    <property type="match status" value="1"/>
</dbReference>
<reference evidence="21" key="1">
    <citation type="submission" date="2025-08" db="UniProtKB">
        <authorList>
            <consortium name="RefSeq"/>
        </authorList>
    </citation>
    <scope>IDENTIFICATION</scope>
</reference>
<keyword evidence="12" id="KW-0694">RNA-binding</keyword>
<keyword evidence="18" id="KW-0333">Golgi apparatus</keyword>
<dbReference type="EC" id="2.4.1.-" evidence="18"/>
<keyword evidence="20" id="KW-1185">Reference proteome</keyword>
<comment type="similarity">
    <text evidence="6">Belongs to the beta-catenin family.</text>
</comment>
<dbReference type="GO" id="GO:0010468">
    <property type="term" value="P:regulation of gene expression"/>
    <property type="evidence" value="ECO:0007669"/>
    <property type="project" value="UniProtKB-ARBA"/>
</dbReference>
<dbReference type="FunFam" id="1.25.10.10:FF:000199">
    <property type="entry name" value="plakophilin-3"/>
    <property type="match status" value="1"/>
</dbReference>
<feature type="compositionally biased region" description="Polar residues" evidence="19">
    <location>
        <begin position="414"/>
        <end position="432"/>
    </location>
</feature>
<feature type="compositionally biased region" description="Acidic residues" evidence="19">
    <location>
        <begin position="33"/>
        <end position="58"/>
    </location>
</feature>
<evidence type="ECO:0000256" key="19">
    <source>
        <dbReference type="SAM" id="MobiDB-lite"/>
    </source>
</evidence>
<dbReference type="Pfam" id="PF00514">
    <property type="entry name" value="Arm"/>
    <property type="match status" value="2"/>
</dbReference>
<organism evidence="20 21">
    <name type="scientific">Mus caroli</name>
    <name type="common">Ryukyu mouse</name>
    <name type="synonym">Ricefield mouse</name>
    <dbReference type="NCBI Taxonomy" id="10089"/>
    <lineage>
        <taxon>Eukaryota</taxon>
        <taxon>Metazoa</taxon>
        <taxon>Chordata</taxon>
        <taxon>Craniata</taxon>
        <taxon>Vertebrata</taxon>
        <taxon>Euteleostomi</taxon>
        <taxon>Mammalia</taxon>
        <taxon>Eutheria</taxon>
        <taxon>Euarchontoglires</taxon>
        <taxon>Glires</taxon>
        <taxon>Rodentia</taxon>
        <taxon>Myomorpha</taxon>
        <taxon>Muroidea</taxon>
        <taxon>Muridae</taxon>
        <taxon>Murinae</taxon>
        <taxon>Mus</taxon>
        <taxon>Mus</taxon>
    </lineage>
</organism>
<dbReference type="SUPFAM" id="SSF48371">
    <property type="entry name" value="ARM repeat"/>
    <property type="match status" value="1"/>
</dbReference>
<accession>A0A6P7RE32</accession>
<comment type="subcellular location">
    <subcellularLocation>
        <location evidence="4">Cell junction</location>
        <location evidence="4">Adherens junction</location>
    </subcellularLocation>
    <subcellularLocation>
        <location evidence="5">Cell junction</location>
        <location evidence="5">Desmosome</location>
    </subcellularLocation>
    <subcellularLocation>
        <location evidence="2">Cell membrane</location>
        <topology evidence="2">Peripheral membrane protein</topology>
    </subcellularLocation>
    <subcellularLocation>
        <location evidence="3">Cytoplasm</location>
    </subcellularLocation>
    <subcellularLocation>
        <location evidence="18">Golgi apparatus</location>
        <location evidence="18">Golgi stack membrane</location>
        <topology evidence="18">Single-pass type II membrane protein</topology>
    </subcellularLocation>
    <subcellularLocation>
        <location evidence="1">Nucleus</location>
    </subcellularLocation>
</comment>
<keyword evidence="15" id="KW-0472">Membrane</keyword>
<feature type="region of interest" description="Disordered" evidence="19">
    <location>
        <begin position="478"/>
        <end position="501"/>
    </location>
</feature>
<dbReference type="AlphaFoldDB" id="A0A6P7RE32"/>
<feature type="region of interest" description="Disordered" evidence="19">
    <location>
        <begin position="22"/>
        <end position="66"/>
    </location>
</feature>
<feature type="compositionally biased region" description="Low complexity" evidence="19">
    <location>
        <begin position="639"/>
        <end position="648"/>
    </location>
</feature>
<dbReference type="Gene3D" id="1.25.10.10">
    <property type="entry name" value="Leucine-rich Repeat Variant"/>
    <property type="match status" value="1"/>
</dbReference>
<name>A0A6P7RE32_MUSCR</name>
<keyword evidence="8" id="KW-0488">Methylation</keyword>
<keyword evidence="13" id="KW-0130">Cell adhesion</keyword>
<keyword evidence="18" id="KW-0808">Transferase</keyword>
<evidence type="ECO:0000256" key="9">
    <source>
        <dbReference type="ARBA" id="ARBA00022490"/>
    </source>
</evidence>
<dbReference type="GO" id="GO:0032580">
    <property type="term" value="C:Golgi cisterna membrane"/>
    <property type="evidence" value="ECO:0007669"/>
    <property type="project" value="UniProtKB-SubCell"/>
</dbReference>
<dbReference type="PROSITE" id="PS50176">
    <property type="entry name" value="ARM_REPEAT"/>
    <property type="match status" value="1"/>
</dbReference>
<dbReference type="GO" id="GO:0005634">
    <property type="term" value="C:nucleus"/>
    <property type="evidence" value="ECO:0007669"/>
    <property type="project" value="UniProtKB-SubCell"/>
</dbReference>
<dbReference type="SMART" id="SM00185">
    <property type="entry name" value="ARM"/>
    <property type="match status" value="4"/>
</dbReference>
<evidence type="ECO:0000256" key="15">
    <source>
        <dbReference type="ARBA" id="ARBA00023136"/>
    </source>
</evidence>
<keyword evidence="7" id="KW-1003">Cell membrane</keyword>
<evidence type="ECO:0000256" key="5">
    <source>
        <dbReference type="ARBA" id="ARBA00004568"/>
    </source>
</evidence>
<gene>
    <name evidence="21" type="primary">LOC110297886</name>
</gene>
<dbReference type="GO" id="GO:0003723">
    <property type="term" value="F:RNA binding"/>
    <property type="evidence" value="ECO:0007669"/>
    <property type="project" value="UniProtKB-KW"/>
</dbReference>
<dbReference type="Pfam" id="PF05679">
    <property type="entry name" value="CHGN"/>
    <property type="match status" value="1"/>
</dbReference>
<evidence type="ECO:0000313" key="20">
    <source>
        <dbReference type="Proteomes" id="UP000515126"/>
    </source>
</evidence>
<evidence type="ECO:0000256" key="13">
    <source>
        <dbReference type="ARBA" id="ARBA00022889"/>
    </source>
</evidence>
<dbReference type="InterPro" id="IPR028435">
    <property type="entry name" value="Plakophilin/d_Catenin"/>
</dbReference>
<dbReference type="PANTHER" id="PTHR10372:SF1">
    <property type="entry name" value="PLAKOPHILIN-3"/>
    <property type="match status" value="1"/>
</dbReference>
<dbReference type="GO" id="GO:0005912">
    <property type="term" value="C:adherens junction"/>
    <property type="evidence" value="ECO:0007669"/>
    <property type="project" value="UniProtKB-SubCell"/>
</dbReference>
<evidence type="ECO:0000256" key="8">
    <source>
        <dbReference type="ARBA" id="ARBA00022481"/>
    </source>
</evidence>
<keyword evidence="18" id="KW-0812">Transmembrane</keyword>
<dbReference type="InterPro" id="IPR000225">
    <property type="entry name" value="Armadillo"/>
</dbReference>
<feature type="region of interest" description="Disordered" evidence="19">
    <location>
        <begin position="639"/>
        <end position="661"/>
    </location>
</feature>
<dbReference type="GO" id="GO:0030057">
    <property type="term" value="C:desmosome"/>
    <property type="evidence" value="ECO:0007669"/>
    <property type="project" value="UniProtKB-SubCell"/>
</dbReference>
<keyword evidence="9" id="KW-0963">Cytoplasm</keyword>
<dbReference type="Proteomes" id="UP000515126">
    <property type="component" value="Chromosome 7"/>
</dbReference>
<dbReference type="CDD" id="cd00761">
    <property type="entry name" value="Glyco_tranf_GTA_type"/>
    <property type="match status" value="1"/>
</dbReference>
<evidence type="ECO:0000256" key="1">
    <source>
        <dbReference type="ARBA" id="ARBA00004123"/>
    </source>
</evidence>
<evidence type="ECO:0000256" key="12">
    <source>
        <dbReference type="ARBA" id="ARBA00022884"/>
    </source>
</evidence>
<dbReference type="Gene3D" id="3.90.550.10">
    <property type="entry name" value="Spore Coat Polysaccharide Biosynthesis Protein SpsA, Chain A"/>
    <property type="match status" value="1"/>
</dbReference>
<evidence type="ECO:0000313" key="21">
    <source>
        <dbReference type="RefSeq" id="XP_029335391.1"/>
    </source>
</evidence>
<dbReference type="PANTHER" id="PTHR10372">
    <property type="entry name" value="PLAKOPHILLIN-RELATED"/>
    <property type="match status" value="1"/>
</dbReference>
<evidence type="ECO:0000256" key="14">
    <source>
        <dbReference type="ARBA" id="ARBA00022949"/>
    </source>
</evidence>
<dbReference type="GO" id="GO:0098609">
    <property type="term" value="P:cell-cell adhesion"/>
    <property type="evidence" value="ECO:0007669"/>
    <property type="project" value="InterPro"/>
</dbReference>
<feature type="region of interest" description="Disordered" evidence="19">
    <location>
        <begin position="673"/>
        <end position="694"/>
    </location>
</feature>
<dbReference type="GeneID" id="110297886"/>
<evidence type="ECO:0000256" key="17">
    <source>
        <dbReference type="PROSITE-ProRule" id="PRU00259"/>
    </source>
</evidence>
<dbReference type="GO" id="GO:0002159">
    <property type="term" value="P:desmosome assembly"/>
    <property type="evidence" value="ECO:0007669"/>
    <property type="project" value="UniProtKB-ARBA"/>
</dbReference>
<evidence type="ECO:0000256" key="16">
    <source>
        <dbReference type="ARBA" id="ARBA00023242"/>
    </source>
</evidence>
<evidence type="ECO:0000256" key="6">
    <source>
        <dbReference type="ARBA" id="ARBA00005462"/>
    </source>
</evidence>
<dbReference type="GO" id="GO:0008376">
    <property type="term" value="F:acetylgalactosaminyltransferase activity"/>
    <property type="evidence" value="ECO:0007669"/>
    <property type="project" value="InterPro"/>
</dbReference>
<evidence type="ECO:0000256" key="11">
    <source>
        <dbReference type="ARBA" id="ARBA00022737"/>
    </source>
</evidence>
<keyword evidence="16" id="KW-0539">Nucleus</keyword>
<dbReference type="InterPro" id="IPR016024">
    <property type="entry name" value="ARM-type_fold"/>
</dbReference>
<dbReference type="InterPro" id="IPR029044">
    <property type="entry name" value="Nucleotide-diphossugar_trans"/>
</dbReference>
<dbReference type="GO" id="GO:0022409">
    <property type="term" value="P:positive regulation of cell-cell adhesion"/>
    <property type="evidence" value="ECO:0007669"/>
    <property type="project" value="UniProtKB-ARBA"/>
</dbReference>
<evidence type="ECO:0000256" key="3">
    <source>
        <dbReference type="ARBA" id="ARBA00004496"/>
    </source>
</evidence>
<evidence type="ECO:0000256" key="18">
    <source>
        <dbReference type="RuleBase" id="RU364016"/>
    </source>
</evidence>
<dbReference type="GO" id="GO:0001533">
    <property type="term" value="C:cornified envelope"/>
    <property type="evidence" value="ECO:0007669"/>
    <property type="project" value="UniProtKB-ARBA"/>
</dbReference>